<dbReference type="Pfam" id="PF00560">
    <property type="entry name" value="LRR_1"/>
    <property type="match status" value="1"/>
</dbReference>
<protein>
    <submittedName>
        <fullName evidence="1">Uncharacterized protein</fullName>
    </submittedName>
</protein>
<dbReference type="Proteomes" id="UP001396334">
    <property type="component" value="Unassembled WGS sequence"/>
</dbReference>
<proteinExistence type="predicted"/>
<name>A0ABR2RNV0_9ROSI</name>
<evidence type="ECO:0000313" key="1">
    <source>
        <dbReference type="EMBL" id="KAK9014625.1"/>
    </source>
</evidence>
<reference evidence="1 2" key="1">
    <citation type="journal article" date="2024" name="G3 (Bethesda)">
        <title>Genome assembly of Hibiscus sabdariffa L. provides insights into metabolisms of medicinal natural products.</title>
        <authorList>
            <person name="Kim T."/>
        </authorList>
    </citation>
    <scope>NUCLEOTIDE SEQUENCE [LARGE SCALE GENOMIC DNA]</scope>
    <source>
        <strain evidence="1">TK-2024</strain>
        <tissue evidence="1">Old leaves</tissue>
    </source>
</reference>
<dbReference type="EMBL" id="JBBPBN010000021">
    <property type="protein sequence ID" value="KAK9014625.1"/>
    <property type="molecule type" value="Genomic_DNA"/>
</dbReference>
<comment type="caution">
    <text evidence="1">The sequence shown here is derived from an EMBL/GenBank/DDBJ whole genome shotgun (WGS) entry which is preliminary data.</text>
</comment>
<dbReference type="Gene3D" id="3.80.10.10">
    <property type="entry name" value="Ribonuclease Inhibitor"/>
    <property type="match status" value="1"/>
</dbReference>
<organism evidence="1 2">
    <name type="scientific">Hibiscus sabdariffa</name>
    <name type="common">roselle</name>
    <dbReference type="NCBI Taxonomy" id="183260"/>
    <lineage>
        <taxon>Eukaryota</taxon>
        <taxon>Viridiplantae</taxon>
        <taxon>Streptophyta</taxon>
        <taxon>Embryophyta</taxon>
        <taxon>Tracheophyta</taxon>
        <taxon>Spermatophyta</taxon>
        <taxon>Magnoliopsida</taxon>
        <taxon>eudicotyledons</taxon>
        <taxon>Gunneridae</taxon>
        <taxon>Pentapetalae</taxon>
        <taxon>rosids</taxon>
        <taxon>malvids</taxon>
        <taxon>Malvales</taxon>
        <taxon>Malvaceae</taxon>
        <taxon>Malvoideae</taxon>
        <taxon>Hibiscus</taxon>
    </lineage>
</organism>
<dbReference type="PANTHER" id="PTHR48009">
    <property type="entry name" value="LEUCINE-RICH REPEAT (LRR) FAMILY PROTEIN"/>
    <property type="match status" value="1"/>
</dbReference>
<dbReference type="SUPFAM" id="SSF52058">
    <property type="entry name" value="L domain-like"/>
    <property type="match status" value="1"/>
</dbReference>
<dbReference type="InterPro" id="IPR001611">
    <property type="entry name" value="Leu-rich_rpt"/>
</dbReference>
<dbReference type="InterPro" id="IPR032675">
    <property type="entry name" value="LRR_dom_sf"/>
</dbReference>
<dbReference type="PANTHER" id="PTHR48009:SF4">
    <property type="entry name" value="LEUCINE-RICH REPEAT (LRR) FAMILY PROTEIN"/>
    <property type="match status" value="1"/>
</dbReference>
<gene>
    <name evidence="1" type="ORF">V6N11_005778</name>
</gene>
<evidence type="ECO:0000313" key="2">
    <source>
        <dbReference type="Proteomes" id="UP001396334"/>
    </source>
</evidence>
<sequence length="111" mass="12868">MQQGFHHCYWFKPCMKNLAGKLRWKQLGVLTRLLDLNISLNSFFGELPVEIFTLTDLRTLDISGNNFFGQFLRGITGLRNLVHFDALSNSFSGSLSVEVYYDMQRKREEGE</sequence>
<keyword evidence="2" id="KW-1185">Reference proteome</keyword>
<dbReference type="InterPro" id="IPR053213">
    <property type="entry name" value="RLP29"/>
</dbReference>
<accession>A0ABR2RNV0</accession>